<gene>
    <name evidence="1" type="ORF">PHYBLDRAFT_163673</name>
</gene>
<dbReference type="GeneID" id="28995760"/>
<dbReference type="EMBL" id="KV440973">
    <property type="protein sequence ID" value="OAD78571.1"/>
    <property type="molecule type" value="Genomic_DNA"/>
</dbReference>
<dbReference type="RefSeq" id="XP_018296611.1">
    <property type="nucleotide sequence ID" value="XM_018434854.1"/>
</dbReference>
<accession>A0A163B6Q0</accession>
<organism evidence="1 2">
    <name type="scientific">Phycomyces blakesleeanus (strain ATCC 8743b / DSM 1359 / FGSC 10004 / NBRC 33097 / NRRL 1555)</name>
    <dbReference type="NCBI Taxonomy" id="763407"/>
    <lineage>
        <taxon>Eukaryota</taxon>
        <taxon>Fungi</taxon>
        <taxon>Fungi incertae sedis</taxon>
        <taxon>Mucoromycota</taxon>
        <taxon>Mucoromycotina</taxon>
        <taxon>Mucoromycetes</taxon>
        <taxon>Mucorales</taxon>
        <taxon>Phycomycetaceae</taxon>
        <taxon>Phycomyces</taxon>
    </lineage>
</organism>
<proteinExistence type="predicted"/>
<keyword evidence="2" id="KW-1185">Reference proteome</keyword>
<sequence length="106" mass="12219">MELSTLSNKSGVYVRNTAQLALWCCKIEEIILYDTRIEMQRRCSYKVPGCPEFMDQLVAFGFDYKRVNLCIFSEKSQEDSKTSTNTIPECFLDSAGEIHPFITRFA</sequence>
<evidence type="ECO:0000313" key="1">
    <source>
        <dbReference type="EMBL" id="OAD78571.1"/>
    </source>
</evidence>
<dbReference type="InParanoid" id="A0A163B6Q0"/>
<name>A0A163B6Q0_PHYB8</name>
<dbReference type="AlphaFoldDB" id="A0A163B6Q0"/>
<protein>
    <submittedName>
        <fullName evidence="1">Uncharacterized protein</fullName>
    </submittedName>
</protein>
<dbReference type="VEuPathDB" id="FungiDB:PHYBLDRAFT_163673"/>
<evidence type="ECO:0000313" key="2">
    <source>
        <dbReference type="Proteomes" id="UP000077315"/>
    </source>
</evidence>
<dbReference type="Proteomes" id="UP000077315">
    <property type="component" value="Unassembled WGS sequence"/>
</dbReference>
<reference evidence="2" key="1">
    <citation type="submission" date="2015-06" db="EMBL/GenBank/DDBJ databases">
        <title>Expansion of signal transduction pathways in fungi by whole-genome duplication.</title>
        <authorList>
            <consortium name="DOE Joint Genome Institute"/>
            <person name="Corrochano L.M."/>
            <person name="Kuo A."/>
            <person name="Marcet-Houben M."/>
            <person name="Polaino S."/>
            <person name="Salamov A."/>
            <person name="Villalobos J.M."/>
            <person name="Alvarez M.I."/>
            <person name="Avalos J."/>
            <person name="Benito E.P."/>
            <person name="Benoit I."/>
            <person name="Burger G."/>
            <person name="Camino L.P."/>
            <person name="Canovas D."/>
            <person name="Cerda-Olmedo E."/>
            <person name="Cheng J.-F."/>
            <person name="Dominguez A."/>
            <person name="Elias M."/>
            <person name="Eslava A.P."/>
            <person name="Glaser F."/>
            <person name="Grimwood J."/>
            <person name="Gutierrez G."/>
            <person name="Heitman J."/>
            <person name="Henrissat B."/>
            <person name="Iturriaga E.A."/>
            <person name="Lang B.F."/>
            <person name="Lavin J.L."/>
            <person name="Lee S."/>
            <person name="Li W."/>
            <person name="Lindquist E."/>
            <person name="Lopez-Garcia S."/>
            <person name="Luque E.M."/>
            <person name="Marcos A.T."/>
            <person name="Martin J."/>
            <person name="McCluskey K."/>
            <person name="Medina H.R."/>
            <person name="Miralles-Duran A."/>
            <person name="Miyazaki A."/>
            <person name="Munoz-Torres E."/>
            <person name="Oguiza J.A."/>
            <person name="Ohm R."/>
            <person name="Olmedo M."/>
            <person name="Orejas M."/>
            <person name="Ortiz-Castellanos L."/>
            <person name="Pisabarro A.G."/>
            <person name="Rodriguez-Romero J."/>
            <person name="Ruiz-Herrera J."/>
            <person name="Ruiz-Vazquez R."/>
            <person name="Sanz C."/>
            <person name="Schackwitz W."/>
            <person name="Schmutz J."/>
            <person name="Shahriari M."/>
            <person name="Shelest E."/>
            <person name="Silva-Franco F."/>
            <person name="Soanes D."/>
            <person name="Syed K."/>
            <person name="Tagua V.G."/>
            <person name="Talbot N.J."/>
            <person name="Thon M."/>
            <person name="De vries R.P."/>
            <person name="Wiebenga A."/>
            <person name="Yadav J.S."/>
            <person name="Braun E.L."/>
            <person name="Baker S."/>
            <person name="Garre V."/>
            <person name="Horwitz B."/>
            <person name="Torres-Martinez S."/>
            <person name="Idnurm A."/>
            <person name="Herrera-Estrella A."/>
            <person name="Gabaldon T."/>
            <person name="Grigoriev I.V."/>
        </authorList>
    </citation>
    <scope>NUCLEOTIDE SEQUENCE [LARGE SCALE GENOMIC DNA]</scope>
    <source>
        <strain evidence="2">NRRL 1555(-)</strain>
    </source>
</reference>